<keyword evidence="6" id="KW-1133">Transmembrane helix</keyword>
<evidence type="ECO:0000256" key="6">
    <source>
        <dbReference type="SAM" id="Phobius"/>
    </source>
</evidence>
<evidence type="ECO:0000256" key="4">
    <source>
        <dbReference type="ARBA" id="ARBA00023172"/>
    </source>
</evidence>
<dbReference type="InterPro" id="IPR003798">
    <property type="entry name" value="DNA_recombination_RmuC"/>
</dbReference>
<dbReference type="OrthoDB" id="370725at2"/>
<feature type="transmembrane region" description="Helical" evidence="6">
    <location>
        <begin position="6"/>
        <end position="23"/>
    </location>
</feature>
<keyword evidence="6" id="KW-0812">Transmembrane</keyword>
<evidence type="ECO:0000256" key="2">
    <source>
        <dbReference type="ARBA" id="ARBA00009840"/>
    </source>
</evidence>
<evidence type="ECO:0000256" key="1">
    <source>
        <dbReference type="ARBA" id="ARBA00003416"/>
    </source>
</evidence>
<name>A3HRV1_9BACT</name>
<dbReference type="AlphaFoldDB" id="A3HRV1"/>
<keyword evidence="3 5" id="KW-0175">Coiled coil</keyword>
<feature type="coiled-coil region" evidence="5">
    <location>
        <begin position="108"/>
        <end position="135"/>
    </location>
</feature>
<keyword evidence="6" id="KW-0472">Membrane</keyword>
<accession>A3HRV1</accession>
<dbReference type="RefSeq" id="WP_008200269.1">
    <property type="nucleotide sequence ID" value="NZ_CM001023.1"/>
</dbReference>
<sequence>MSTDFILILVIIVQAIALFLLLLKKNGKGEIDLLKNELKQLSEEMEKALAQARRESNENLITQFRLVFDNQRASSRDQSEALKRFGEVFSKNVQEFNSLQKEKFEDLNRRQEDLMKTTELRLEKIRETVDEKLQKTLESRLGQSFEMVSNQLQAVQKGLGEMQSLANGVGDLKRVLSNVKSRGVLGEYQLQAILENVLTPDQYILNAAIGKSGRERVEFAVKMPGNEHQVLLPIDSKFPQESYLRLVDAYEQVNKREIEIARMDLIKAVKKSAADIRDKYIQVPYSTDFAILFLPVESLYAEILREPGLSQQIQQEYKVLVTGPTTLAAILNSLQMGFRTLAIQKRSSEVWQILGAVKSEFGKFEDLIVKTQKKLGEANSELDKLVGARTRAIQRKLKEVQELPEAESTKLLED</sequence>
<dbReference type="Proteomes" id="UP000003919">
    <property type="component" value="Unassembled WGS sequence"/>
</dbReference>
<dbReference type="STRING" id="388413.ALPR1_10150"/>
<protein>
    <submittedName>
        <fullName evidence="7">RmuC domain protein</fullName>
    </submittedName>
</protein>
<dbReference type="GO" id="GO:0006310">
    <property type="term" value="P:DNA recombination"/>
    <property type="evidence" value="ECO:0007669"/>
    <property type="project" value="UniProtKB-KW"/>
</dbReference>
<dbReference type="HOGENOM" id="CLU_020365_1_1_10"/>
<dbReference type="PANTHER" id="PTHR30563">
    <property type="entry name" value="DNA RECOMBINATION PROTEIN RMUC"/>
    <property type="match status" value="1"/>
</dbReference>
<dbReference type="Pfam" id="PF02646">
    <property type="entry name" value="RmuC"/>
    <property type="match status" value="1"/>
</dbReference>
<evidence type="ECO:0000313" key="8">
    <source>
        <dbReference type="Proteomes" id="UP000003919"/>
    </source>
</evidence>
<feature type="coiled-coil region" evidence="5">
    <location>
        <begin position="24"/>
        <end position="58"/>
    </location>
</feature>
<evidence type="ECO:0000256" key="3">
    <source>
        <dbReference type="ARBA" id="ARBA00023054"/>
    </source>
</evidence>
<comment type="similarity">
    <text evidence="2">Belongs to the RmuC family.</text>
</comment>
<dbReference type="EMBL" id="AAXU02000001">
    <property type="protein sequence ID" value="EAZ82569.1"/>
    <property type="molecule type" value="Genomic_DNA"/>
</dbReference>
<proteinExistence type="inferred from homology"/>
<comment type="function">
    <text evidence="1">Involved in DNA recombination.</text>
</comment>
<keyword evidence="4" id="KW-0233">DNA recombination</keyword>
<gene>
    <name evidence="7" type="ORF">ALPR1_10150</name>
</gene>
<evidence type="ECO:0000256" key="5">
    <source>
        <dbReference type="SAM" id="Coils"/>
    </source>
</evidence>
<organism evidence="7 8">
    <name type="scientific">Algoriphagus machipongonensis</name>
    <dbReference type="NCBI Taxonomy" id="388413"/>
    <lineage>
        <taxon>Bacteria</taxon>
        <taxon>Pseudomonadati</taxon>
        <taxon>Bacteroidota</taxon>
        <taxon>Cytophagia</taxon>
        <taxon>Cytophagales</taxon>
        <taxon>Cyclobacteriaceae</taxon>
        <taxon>Algoriphagus</taxon>
    </lineage>
</organism>
<keyword evidence="8" id="KW-1185">Reference proteome</keyword>
<reference evidence="7 8" key="1">
    <citation type="journal article" date="2011" name="J. Bacteriol.">
        <title>Complete genome sequence of Algoriphagus sp. PR1, bacterial prey of a colony-forming choanoflagellate.</title>
        <authorList>
            <person name="Alegado R.A."/>
            <person name="Ferriera S."/>
            <person name="Nusbaum C."/>
            <person name="Young S.K."/>
            <person name="Zeng Q."/>
            <person name="Imamovic A."/>
            <person name="Fairclough S.R."/>
            <person name="King N."/>
        </authorList>
    </citation>
    <scope>NUCLEOTIDE SEQUENCE [LARGE SCALE GENOMIC DNA]</scope>
    <source>
        <strain evidence="7 8">PR1</strain>
    </source>
</reference>
<dbReference type="PANTHER" id="PTHR30563:SF0">
    <property type="entry name" value="DNA RECOMBINATION PROTEIN RMUC"/>
    <property type="match status" value="1"/>
</dbReference>
<comment type="caution">
    <text evidence="7">The sequence shown here is derived from an EMBL/GenBank/DDBJ whole genome shotgun (WGS) entry which is preliminary data.</text>
</comment>
<dbReference type="eggNOG" id="COG1322">
    <property type="taxonomic scope" value="Bacteria"/>
</dbReference>
<evidence type="ECO:0000313" key="7">
    <source>
        <dbReference type="EMBL" id="EAZ82569.1"/>
    </source>
</evidence>